<feature type="transmembrane region" description="Helical" evidence="2">
    <location>
        <begin position="169"/>
        <end position="195"/>
    </location>
</feature>
<keyword evidence="2" id="KW-0472">Membrane</keyword>
<comment type="caution">
    <text evidence="3">The sequence shown here is derived from an EMBL/GenBank/DDBJ whole genome shotgun (WGS) entry which is preliminary data.</text>
</comment>
<reference evidence="3 4" key="1">
    <citation type="submission" date="2013-01" db="EMBL/GenBank/DDBJ databases">
        <authorList>
            <person name="Fiebig A."/>
            <person name="Goeker M."/>
            <person name="Klenk H.-P.P."/>
        </authorList>
    </citation>
    <scope>NUCLEOTIDE SEQUENCE [LARGE SCALE GENOMIC DNA]</scope>
    <source>
        <strain evidence="3 4">DSM 24838</strain>
    </source>
</reference>
<dbReference type="EMBL" id="AONG01000020">
    <property type="protein sequence ID" value="KIQ67770.1"/>
    <property type="molecule type" value="Genomic_DNA"/>
</dbReference>
<evidence type="ECO:0000256" key="1">
    <source>
        <dbReference type="SAM" id="MobiDB-lite"/>
    </source>
</evidence>
<feature type="transmembrane region" description="Helical" evidence="2">
    <location>
        <begin position="45"/>
        <end position="67"/>
    </location>
</feature>
<proteinExistence type="predicted"/>
<dbReference type="RefSeq" id="WP_018302402.1">
    <property type="nucleotide sequence ID" value="NZ_KB902284.1"/>
</dbReference>
<keyword evidence="4" id="KW-1185">Reference proteome</keyword>
<evidence type="ECO:0000313" key="3">
    <source>
        <dbReference type="EMBL" id="KIQ67770.1"/>
    </source>
</evidence>
<feature type="transmembrane region" description="Helical" evidence="2">
    <location>
        <begin position="422"/>
        <end position="440"/>
    </location>
</feature>
<name>A0A0D0NHH3_9RHOB</name>
<dbReference type="eggNOG" id="COG2273">
    <property type="taxonomic scope" value="Bacteria"/>
</dbReference>
<protein>
    <submittedName>
        <fullName evidence="3">Wenxma_19, whole genome shotgun sequence</fullName>
    </submittedName>
</protein>
<dbReference type="AlphaFoldDB" id="A0A0D0NHH3"/>
<feature type="transmembrane region" description="Helical" evidence="2">
    <location>
        <begin position="382"/>
        <end position="402"/>
    </location>
</feature>
<dbReference type="STRING" id="1123501.Wenmar_03730"/>
<feature type="transmembrane region" description="Helical" evidence="2">
    <location>
        <begin position="305"/>
        <end position="327"/>
    </location>
</feature>
<accession>A0A0D0NHH3</accession>
<sequence>MQAVGSTAIVLAVVAFMLVRRTRTGFLTLFALLPMGMMAAFNLPAVGGTSIIAVDLAVLTLLAISLVQRGAVRDLLLILGPRSPGLWLLAYLVYAAVATLFFPRIFAGETEVFTISRLSNVDRIVSVPLAPVTGNLSQMLRLMLALGAFVATALVMLRLRDTALVRRAMAIVTLVHAAMGGLDILTHAAGVAWLLDWARTANYVLTLGQSINGIGRMIGGFPEASSYGYLCVGLLGYWLQTSIGQPSVGGRRDRLAGWMLLLTAILTVRSTSSSAYVGAAILLVVFGLNWLLTAARGGQGIDRRVAGVAGVALALLPSAAMAVYVLYQFVPGFETYLDRTLFDKLASASGTERMNWNRQALQTVWDTNLLGAGLGSVRASNWVVAVLGCTGLPGLLLLVGFLWRLFTSPGPDADTGTQRLILALRMGLVGFLARAVVVKATPNLDASFFAMAGIVAGLTVAQVAATSRTGPSVRPASPGHRLGTLLRDRPPG</sequence>
<feature type="transmembrane region" description="Helical" evidence="2">
    <location>
        <begin position="139"/>
        <end position="157"/>
    </location>
</feature>
<organism evidence="3 4">
    <name type="scientific">Wenxinia marina DSM 24838</name>
    <dbReference type="NCBI Taxonomy" id="1123501"/>
    <lineage>
        <taxon>Bacteria</taxon>
        <taxon>Pseudomonadati</taxon>
        <taxon>Pseudomonadota</taxon>
        <taxon>Alphaproteobacteria</taxon>
        <taxon>Rhodobacterales</taxon>
        <taxon>Roseobacteraceae</taxon>
        <taxon>Wenxinia</taxon>
    </lineage>
</organism>
<dbReference type="Proteomes" id="UP000035100">
    <property type="component" value="Unassembled WGS sequence"/>
</dbReference>
<evidence type="ECO:0000256" key="2">
    <source>
        <dbReference type="SAM" id="Phobius"/>
    </source>
</evidence>
<dbReference type="PATRIC" id="fig|1123501.6.peg.3856"/>
<gene>
    <name evidence="3" type="ORF">Wenmar_03730</name>
</gene>
<dbReference type="OrthoDB" id="7010242at2"/>
<feature type="transmembrane region" description="Helical" evidence="2">
    <location>
        <begin position="276"/>
        <end position="293"/>
    </location>
</feature>
<feature type="transmembrane region" description="Helical" evidence="2">
    <location>
        <begin position="88"/>
        <end position="107"/>
    </location>
</feature>
<feature type="region of interest" description="Disordered" evidence="1">
    <location>
        <begin position="469"/>
        <end position="492"/>
    </location>
</feature>
<evidence type="ECO:0000313" key="4">
    <source>
        <dbReference type="Proteomes" id="UP000035100"/>
    </source>
</evidence>
<keyword evidence="2" id="KW-1133">Transmembrane helix</keyword>
<feature type="transmembrane region" description="Helical" evidence="2">
    <location>
        <begin position="446"/>
        <end position="465"/>
    </location>
</feature>
<keyword evidence="2" id="KW-0812">Transmembrane</keyword>